<feature type="transmembrane region" description="Helical" evidence="7">
    <location>
        <begin position="1376"/>
        <end position="1395"/>
    </location>
</feature>
<feature type="region of interest" description="Disordered" evidence="6">
    <location>
        <begin position="1065"/>
        <end position="1089"/>
    </location>
</feature>
<dbReference type="EMBL" id="LCWF01000107">
    <property type="protein sequence ID" value="KKY19512.1"/>
    <property type="molecule type" value="Genomic_DNA"/>
</dbReference>
<evidence type="ECO:0000256" key="5">
    <source>
        <dbReference type="PIRSR" id="PIRSR604254-1"/>
    </source>
</evidence>
<dbReference type="Proteomes" id="UP000053317">
    <property type="component" value="Unassembled WGS sequence"/>
</dbReference>
<comment type="subcellular location">
    <subcellularLocation>
        <location evidence="1">Membrane</location>
        <topology evidence="1">Multi-pass membrane protein</topology>
    </subcellularLocation>
</comment>
<reference evidence="8 9" key="2">
    <citation type="submission" date="2015-05" db="EMBL/GenBank/DDBJ databases">
        <authorList>
            <person name="Morales-Cruz A."/>
            <person name="Amrine K.C."/>
            <person name="Cantu D."/>
        </authorList>
    </citation>
    <scope>NUCLEOTIDE SEQUENCE [LARGE SCALE GENOMIC DNA]</scope>
    <source>
        <strain evidence="8">UCRPC4</strain>
    </source>
</reference>
<evidence type="ECO:0000256" key="2">
    <source>
        <dbReference type="ARBA" id="ARBA00022692"/>
    </source>
</evidence>
<feature type="region of interest" description="Disordered" evidence="6">
    <location>
        <begin position="878"/>
        <end position="912"/>
    </location>
</feature>
<evidence type="ECO:0000313" key="9">
    <source>
        <dbReference type="Proteomes" id="UP000053317"/>
    </source>
</evidence>
<dbReference type="OrthoDB" id="5585746at2759"/>
<keyword evidence="5" id="KW-0479">Metal-binding</keyword>
<feature type="region of interest" description="Disordered" evidence="6">
    <location>
        <begin position="338"/>
        <end position="643"/>
    </location>
</feature>
<feature type="compositionally biased region" description="Polar residues" evidence="6">
    <location>
        <begin position="825"/>
        <end position="842"/>
    </location>
</feature>
<feature type="binding site" evidence="5">
    <location>
        <position position="1474"/>
    </location>
    <ligand>
        <name>Zn(2+)</name>
        <dbReference type="ChEBI" id="CHEBI:29105"/>
    </ligand>
</feature>
<evidence type="ECO:0000256" key="3">
    <source>
        <dbReference type="ARBA" id="ARBA00022989"/>
    </source>
</evidence>
<feature type="compositionally biased region" description="Basic and acidic residues" evidence="6">
    <location>
        <begin position="351"/>
        <end position="365"/>
    </location>
</feature>
<comment type="caution">
    <text evidence="8">The sequence shown here is derived from an EMBL/GenBank/DDBJ whole genome shotgun (WGS) entry which is preliminary data.</text>
</comment>
<proteinExistence type="predicted"/>
<reference evidence="8 9" key="1">
    <citation type="submission" date="2015-05" db="EMBL/GenBank/DDBJ databases">
        <title>Distinctive expansion of gene families associated with plant cell wall degradation and secondary metabolism in the genomes of grapevine trunk pathogens.</title>
        <authorList>
            <person name="Lawrence D.P."/>
            <person name="Travadon R."/>
            <person name="Rolshausen P.E."/>
            <person name="Baumgartner K."/>
        </authorList>
    </citation>
    <scope>NUCLEOTIDE SEQUENCE [LARGE SCALE GENOMIC DNA]</scope>
    <source>
        <strain evidence="8">UCRPC4</strain>
    </source>
</reference>
<feature type="compositionally biased region" description="Basic and acidic residues" evidence="6">
    <location>
        <begin position="1"/>
        <end position="10"/>
    </location>
</feature>
<keyword evidence="3 7" id="KW-1133">Transmembrane helix</keyword>
<feature type="compositionally biased region" description="Low complexity" evidence="6">
    <location>
        <begin position="11"/>
        <end position="30"/>
    </location>
</feature>
<feature type="compositionally biased region" description="Polar residues" evidence="6">
    <location>
        <begin position="736"/>
        <end position="748"/>
    </location>
</feature>
<feature type="compositionally biased region" description="Polar residues" evidence="6">
    <location>
        <begin position="591"/>
        <end position="621"/>
    </location>
</feature>
<feature type="compositionally biased region" description="Basic and acidic residues" evidence="6">
    <location>
        <begin position="446"/>
        <end position="465"/>
    </location>
</feature>
<evidence type="ECO:0000256" key="6">
    <source>
        <dbReference type="SAM" id="MobiDB-lite"/>
    </source>
</evidence>
<feature type="compositionally biased region" description="Low complexity" evidence="6">
    <location>
        <begin position="422"/>
        <end position="439"/>
    </location>
</feature>
<feature type="compositionally biased region" description="Polar residues" evidence="6">
    <location>
        <begin position="535"/>
        <end position="545"/>
    </location>
</feature>
<feature type="transmembrane region" description="Helical" evidence="7">
    <location>
        <begin position="1306"/>
        <end position="1328"/>
    </location>
</feature>
<feature type="transmembrane region" description="Helical" evidence="7">
    <location>
        <begin position="1348"/>
        <end position="1369"/>
    </location>
</feature>
<keyword evidence="9" id="KW-1185">Reference proteome</keyword>
<feature type="binding site" evidence="5">
    <location>
        <position position="1478"/>
    </location>
    <ligand>
        <name>Zn(2+)</name>
        <dbReference type="ChEBI" id="CHEBI:29105"/>
    </ligand>
</feature>
<dbReference type="GO" id="GO:0046872">
    <property type="term" value="F:metal ion binding"/>
    <property type="evidence" value="ECO:0007669"/>
    <property type="project" value="UniProtKB-KW"/>
</dbReference>
<accession>A0A0G2E934</accession>
<feature type="compositionally biased region" description="Polar residues" evidence="6">
    <location>
        <begin position="91"/>
        <end position="108"/>
    </location>
</feature>
<feature type="transmembrane region" description="Helical" evidence="7">
    <location>
        <begin position="1433"/>
        <end position="1456"/>
    </location>
</feature>
<keyword evidence="5" id="KW-0862">Zinc</keyword>
<gene>
    <name evidence="8" type="ORF">UCRPC4_g04495</name>
</gene>
<feature type="compositionally biased region" description="Basic and acidic residues" evidence="6">
    <location>
        <begin position="504"/>
        <end position="513"/>
    </location>
</feature>
<sequence length="1521" mass="167418">MSGHVSDRTRSAYSGSSHAESSTSHPASPTNVQTSVPPTVGYDTDPAQIVNMALALSEGRRRYFSNQRASPNAHGKPLLSPRALQERRQGSLGQYLQSQRQASRNISPRSRHVAALEKRPPTSFRQSSLHGLSGPEGTMDSEAGEAMYDISDATYARVEKAKVYFELMYEYRRLLQHLPPLAPCKAYVPNSVSQGRSYNPLQYVRNRKTRFREKQPIPSEEDGWHDVERVRAWVDSIVEAQGDERMDPYTCVRLPQLPQGLNSIGSDANGMAEMSSQRHDKEATNTKPRRPRLDWVFHPGDVLADAFWLEQGLNKSKIEDREGNRLYTENSPLRFVGWSRSGQVESDDLPQSEKEPVIDPTDIIRHPTLPDLPNFQRTSKEGTGSRRGQTSKLLKHPIRELHDSGGRSRKKRSSRLGALTRSFSSSSSDTASDSPASGSRGRKRGHNDQNGKNPDKALNLEDTIMKSHNTSAQNGKRMVSEQQPGDEDPEFSRAERLAITGKIRTGEQERLPRENGGAQSRPETDEENHPRTSYEGDTTAPNSPIHSGFPSIAVSLSPPASRDTSPVRKPLPNPINLLRHGRTKSHDRVGISTTDFASSGRSPLHSRSPSVEPPQRTSTVPTPMESREQSPFSKRANTMPDEVSPAQLRRLQANGTKNGIKPSVTDQPSKFKGIFKGGRIAEIVGNEVSRVGDFIWKRDTPGLVHVSSAGSSITSDAEVSEDEATSKAFPRDLRQESTSSRDGAQNRVTRGAQPQYHISNLPVFTSPFKKDQEEREQQERGASEEPDSQNKGQDLAPPTVDLDRRGSTVSDRFQRLAPPKLDLSRVSSLDQPQDSPPNSRRSSYLGGGLVSNFSQNSAGARPRTGRYTAVPVTGLIDVPPINSHSSGHHKDASNVSGSQSPSASHTPAPITARDIDRTRVVLLSSALKAREISRRANTARDRPPSFLLDSLSSPSKSLPYIPRKEEHIYASRHLLAAISSDTIRLRTLLSKTFSTSSSSAGSSASPISTLHTSLAHLESLIDSTLIPRVRSAADQAGTLSQSLTTTSALAVKQLNDSIDAATRRRRKGAFGGVQRGKGLSPKTSRTQKPLEQERILHYDAKLRRGFAALQAVRDSCSHASGELMGAARTRAAILVETLEGRYNDAIATKETLEQKASASMRLMESYLSELESRAHSHHSDFSAALDEGWKKVEYAIAHPSEVVDEGIERARRAKTVLHDSISHALAQAAESRLIRYEDLPHPWRVNAHIVKGYRFTESKVECITSAFLPSNETVNIWSHVIGLVIVLAIAFYFYPSNSLFTSSSKTDILIAACFFFAACKCLVCSVMWHTMNGIASQTLLERFACVDYTGISFLVATSILSTEWTAFYCEPVSRTVYMTLTIVLGLGGTIFPWHPTFNRADMAWARVGFYIALAATGFAPVVQLGITRGFDWVLYFYAPIAKSLCVYVVGAVIYASQVPEKWWPGLFDYAGASHNIWHLAVLGGILFHYVAMMEFFKGAFQRAEQVGGCLAPVAPVGGPYQ</sequence>
<feature type="region of interest" description="Disordered" evidence="6">
    <location>
        <begin position="705"/>
        <end position="864"/>
    </location>
</feature>
<feature type="compositionally biased region" description="Polar residues" evidence="6">
    <location>
        <begin position="893"/>
        <end position="905"/>
    </location>
</feature>
<feature type="region of interest" description="Disordered" evidence="6">
    <location>
        <begin position="1"/>
        <end position="44"/>
    </location>
</feature>
<evidence type="ECO:0000256" key="4">
    <source>
        <dbReference type="ARBA" id="ARBA00023136"/>
    </source>
</evidence>
<dbReference type="Pfam" id="PF03006">
    <property type="entry name" value="HlyIII"/>
    <property type="match status" value="1"/>
</dbReference>
<feature type="transmembrane region" description="Helical" evidence="7">
    <location>
        <begin position="1276"/>
        <end position="1294"/>
    </location>
</feature>
<feature type="transmembrane region" description="Helical" evidence="7">
    <location>
        <begin position="1476"/>
        <end position="1496"/>
    </location>
</feature>
<feature type="binding site" evidence="5">
    <location>
        <position position="1329"/>
    </location>
    <ligand>
        <name>Zn(2+)</name>
        <dbReference type="ChEBI" id="CHEBI:29105"/>
    </ligand>
</feature>
<feature type="compositionally biased region" description="Basic and acidic residues" evidence="6">
    <location>
        <begin position="768"/>
        <end position="783"/>
    </location>
</feature>
<feature type="region of interest" description="Disordered" evidence="6">
    <location>
        <begin position="66"/>
        <end position="140"/>
    </location>
</feature>
<keyword evidence="4 7" id="KW-0472">Membrane</keyword>
<name>A0A0G2E934_PHACM</name>
<dbReference type="InterPro" id="IPR004254">
    <property type="entry name" value="AdipoR/HlyIII-related"/>
</dbReference>
<evidence type="ECO:0000256" key="7">
    <source>
        <dbReference type="SAM" id="Phobius"/>
    </source>
</evidence>
<dbReference type="GO" id="GO:0016020">
    <property type="term" value="C:membrane"/>
    <property type="evidence" value="ECO:0007669"/>
    <property type="project" value="UniProtKB-SubCell"/>
</dbReference>
<protein>
    <submittedName>
        <fullName evidence="8">Putative izh family channel protein</fullName>
    </submittedName>
</protein>
<dbReference type="PANTHER" id="PTHR38426:SF1">
    <property type="entry name" value="MAINTENANCE OF TELOMERE CAPPING PROTEIN 4"/>
    <property type="match status" value="1"/>
</dbReference>
<organism evidence="8 9">
    <name type="scientific">Phaeomoniella chlamydospora</name>
    <name type="common">Phaeoacremonium chlamydosporum</name>
    <dbReference type="NCBI Taxonomy" id="158046"/>
    <lineage>
        <taxon>Eukaryota</taxon>
        <taxon>Fungi</taxon>
        <taxon>Dikarya</taxon>
        <taxon>Ascomycota</taxon>
        <taxon>Pezizomycotina</taxon>
        <taxon>Eurotiomycetes</taxon>
        <taxon>Chaetothyriomycetidae</taxon>
        <taxon>Phaeomoniellales</taxon>
        <taxon>Phaeomoniellaceae</taxon>
        <taxon>Phaeomoniella</taxon>
    </lineage>
</organism>
<evidence type="ECO:0000256" key="1">
    <source>
        <dbReference type="ARBA" id="ARBA00004141"/>
    </source>
</evidence>
<evidence type="ECO:0000313" key="8">
    <source>
        <dbReference type="EMBL" id="KKY19512.1"/>
    </source>
</evidence>
<feature type="compositionally biased region" description="Basic and acidic residues" evidence="6">
    <location>
        <begin position="397"/>
        <end position="406"/>
    </location>
</feature>
<dbReference type="InterPro" id="IPR038769">
    <property type="entry name" value="MTC4"/>
</dbReference>
<feature type="transmembrane region" description="Helical" evidence="7">
    <location>
        <begin position="1407"/>
        <end position="1426"/>
    </location>
</feature>
<dbReference type="PANTHER" id="PTHR38426">
    <property type="entry name" value="MAINTENANCE OF TELOMERE CAPPING PROTEIN 4"/>
    <property type="match status" value="1"/>
</dbReference>
<feature type="compositionally biased region" description="Polar residues" evidence="6">
    <location>
        <begin position="708"/>
        <end position="717"/>
    </location>
</feature>
<keyword evidence="2 7" id="KW-0812">Transmembrane</keyword>